<dbReference type="EMBL" id="JABANP010001056">
    <property type="protein sequence ID" value="KAF4676693.1"/>
    <property type="molecule type" value="Genomic_DNA"/>
</dbReference>
<evidence type="ECO:0000313" key="3">
    <source>
        <dbReference type="Proteomes" id="UP000541610"/>
    </source>
</evidence>
<comment type="caution">
    <text evidence="2">The sequence shown here is derived from an EMBL/GenBank/DDBJ whole genome shotgun (WGS) entry which is preliminary data.</text>
</comment>
<feature type="region of interest" description="Disordered" evidence="1">
    <location>
        <begin position="47"/>
        <end position="74"/>
    </location>
</feature>
<evidence type="ECO:0000256" key="1">
    <source>
        <dbReference type="SAM" id="MobiDB-lite"/>
    </source>
</evidence>
<accession>A0A7J6MYM5</accession>
<proteinExistence type="predicted"/>
<sequence>MICRRRVRAIGARVPSSLFNKLHIRCPIIMSKITDFFPQKCRNPTSEFSDTTAIPLPDRAEDASQPAAGIQEPPQKRAKKYLSSFERFPWLERVEESSTRHVTAYRCRTCVRMGLQGKWGTIPMLAKGDKLSKKCQKHDESKTHRAGAALGGYLENAPHNANYASKFTAVEMLEICGQVMRDRITSSSQTTGADGVCLIADESTVKEVTGSYLCVMVRHLDPNTAEPKESLIDLKRVKKTDGVNRGVRSYFPESVLYCHCRAHALALCIKSAASQLCPRINACLDFCASLYDHFGRSNAKSVALEDAQCEASSGAGDSSECELEGDEFEPRAVALKLLRPVGTRWLSQGIALSRVLRICTPLASALNRLAEERDFTSGGFLTFMLKQTTIECLVHLDLLLQVTNNFSKMLQSSTLDFAQLDVAKEGFLACIDSFDEREDIAPKIEEIMKGLQSAGFEVVGPRVSGRGGLSELDTLYEEFDAFLAGIRNEISRRFNGAVVCVTKAIQSIALTAQGSAEESDAWTCERAEAVGRSLSWDEHDINGLVAEATSFTKVSRAMLSMPSSVDKLSTGVSSTVKRLRVKRLMRQTRQSTTSSHLADLVIIAKEGPECNDDVTVRDIAREMARRFMAKRKRRVSLT</sequence>
<dbReference type="AlphaFoldDB" id="A0A7J6MYM5"/>
<dbReference type="SUPFAM" id="SSF53098">
    <property type="entry name" value="Ribonuclease H-like"/>
    <property type="match status" value="1"/>
</dbReference>
<gene>
    <name evidence="2" type="ORF">FOZ60_000569</name>
</gene>
<organism evidence="2 3">
    <name type="scientific">Perkinsus olseni</name>
    <name type="common">Perkinsus atlanticus</name>
    <dbReference type="NCBI Taxonomy" id="32597"/>
    <lineage>
        <taxon>Eukaryota</taxon>
        <taxon>Sar</taxon>
        <taxon>Alveolata</taxon>
        <taxon>Perkinsozoa</taxon>
        <taxon>Perkinsea</taxon>
        <taxon>Perkinsida</taxon>
        <taxon>Perkinsidae</taxon>
        <taxon>Perkinsus</taxon>
    </lineage>
</organism>
<dbReference type="PANTHER" id="PTHR46880:SF5">
    <property type="entry name" value="DUF4371 DOMAIN-CONTAINING PROTEIN"/>
    <property type="match status" value="1"/>
</dbReference>
<dbReference type="Proteomes" id="UP000541610">
    <property type="component" value="Unassembled WGS sequence"/>
</dbReference>
<dbReference type="InterPro" id="IPR012337">
    <property type="entry name" value="RNaseH-like_sf"/>
</dbReference>
<evidence type="ECO:0000313" key="2">
    <source>
        <dbReference type="EMBL" id="KAF4676693.1"/>
    </source>
</evidence>
<name>A0A7J6MYM5_PEROL</name>
<reference evidence="2 3" key="1">
    <citation type="submission" date="2020-04" db="EMBL/GenBank/DDBJ databases">
        <title>Perkinsus olseni comparative genomics.</title>
        <authorList>
            <person name="Bogema D.R."/>
        </authorList>
    </citation>
    <scope>NUCLEOTIDE SEQUENCE [LARGE SCALE GENOMIC DNA]</scope>
    <source>
        <strain evidence="2">00978-12</strain>
    </source>
</reference>
<dbReference type="PANTHER" id="PTHR46880">
    <property type="entry name" value="RAS-ASSOCIATING DOMAIN-CONTAINING PROTEIN"/>
    <property type="match status" value="1"/>
</dbReference>
<protein>
    <submittedName>
        <fullName evidence="2">Uncharacterized protein</fullName>
    </submittedName>
</protein>